<proteinExistence type="inferred from homology"/>
<dbReference type="PANTHER" id="PTHR21576">
    <property type="entry name" value="UNCHARACTERIZED NODULIN-LIKE PROTEIN"/>
    <property type="match status" value="1"/>
</dbReference>
<dbReference type="AlphaFoldDB" id="A0ABC8UR13"/>
<feature type="transmembrane region" description="Helical" evidence="6">
    <location>
        <begin position="419"/>
        <end position="437"/>
    </location>
</feature>
<comment type="subcellular location">
    <subcellularLocation>
        <location evidence="1">Membrane</location>
        <topology evidence="1">Multi-pass membrane protein</topology>
    </subcellularLocation>
</comment>
<dbReference type="Gene3D" id="1.20.1250.20">
    <property type="entry name" value="MFS general substrate transporter like domains"/>
    <property type="match status" value="1"/>
</dbReference>
<comment type="similarity">
    <text evidence="5">Belongs to the major facilitator superfamily. Phosphate:H(+) symporter (TC 2.A.1.9) family.</text>
</comment>
<feature type="domain" description="Nodulin-like" evidence="7">
    <location>
        <begin position="10"/>
        <end position="272"/>
    </location>
</feature>
<evidence type="ECO:0000256" key="4">
    <source>
        <dbReference type="ARBA" id="ARBA00023136"/>
    </source>
</evidence>
<dbReference type="Pfam" id="PF23262">
    <property type="entry name" value="NFD4_C"/>
    <property type="match status" value="1"/>
</dbReference>
<feature type="transmembrane region" description="Helical" evidence="6">
    <location>
        <begin position="222"/>
        <end position="242"/>
    </location>
</feature>
<evidence type="ECO:0000256" key="5">
    <source>
        <dbReference type="ARBA" id="ARBA00044504"/>
    </source>
</evidence>
<sequence length="569" mass="62051">MVSESMIKNKWVATVASIWIQCTSGSLYTFSIYSAALKTTQNYSQSTLDTVSVFKDFGANTGLLAGVLYSSLASPSTTATTSTAVYGGGGRPWVVILVGAGLCFAGYFLMWLSVAGVIPPPPVIVMCLFMLLAAQATTFFNTANVVTAVFNFPNYGGTIVGIMKGFLGLSGAILIQLYQTALNNRPTSYLLLLALLPTVNSILFMCFVRIYKTNVRDEKKYLNVFSLVAVIIATYLMAIIIIENTLTLPLSGHIISFCVLILLILSPLFIAIKTQRVTSVMILRTSLIEQNQLVDDQHQLDTERMYIRQDAGGYNQVPGGANQETNVNNLKTLQWAENLNLLQAMCTIDFWFLFLTTACGMGSGLATVNNISQIGGSLGYKASETTTLVSLWSIWNFVGRFGAGYVSDYFLHVKGWARPLFIAITLATMSIGLAVIASGLRGALYYGTVVVGVCYGSQWSLMPTIASEIFGAAHFGTIFNTITIAGPVGSYFLSVRVVGYIYDKEASAKGNTCSGTHCFMLSFFIMASATFLASLVALGLFFRTRTFYKQVLRRRLQHSMMEEKSYSTE</sequence>
<keyword evidence="10" id="KW-1185">Reference proteome</keyword>
<dbReference type="SUPFAM" id="SSF103473">
    <property type="entry name" value="MFS general substrate transporter"/>
    <property type="match status" value="1"/>
</dbReference>
<dbReference type="InterPro" id="IPR056555">
    <property type="entry name" value="NFD4_C"/>
</dbReference>
<evidence type="ECO:0000256" key="2">
    <source>
        <dbReference type="ARBA" id="ARBA00022692"/>
    </source>
</evidence>
<feature type="transmembrane region" description="Helical" evidence="6">
    <location>
        <begin position="519"/>
        <end position="542"/>
    </location>
</feature>
<feature type="transmembrane region" description="Helical" evidence="6">
    <location>
        <begin position="155"/>
        <end position="177"/>
    </location>
</feature>
<evidence type="ECO:0008006" key="11">
    <source>
        <dbReference type="Google" id="ProtNLM"/>
    </source>
</evidence>
<keyword evidence="4 6" id="KW-0472">Membrane</keyword>
<evidence type="ECO:0000313" key="10">
    <source>
        <dbReference type="Proteomes" id="UP001642360"/>
    </source>
</evidence>
<keyword evidence="3 6" id="KW-1133">Transmembrane helix</keyword>
<organism evidence="9 10">
    <name type="scientific">Ilex paraguariensis</name>
    <name type="common">yerba mate</name>
    <dbReference type="NCBI Taxonomy" id="185542"/>
    <lineage>
        <taxon>Eukaryota</taxon>
        <taxon>Viridiplantae</taxon>
        <taxon>Streptophyta</taxon>
        <taxon>Embryophyta</taxon>
        <taxon>Tracheophyta</taxon>
        <taxon>Spermatophyta</taxon>
        <taxon>Magnoliopsida</taxon>
        <taxon>eudicotyledons</taxon>
        <taxon>Gunneridae</taxon>
        <taxon>Pentapetalae</taxon>
        <taxon>asterids</taxon>
        <taxon>campanulids</taxon>
        <taxon>Aquifoliales</taxon>
        <taxon>Aquifoliaceae</taxon>
        <taxon>Ilex</taxon>
    </lineage>
</organism>
<feature type="domain" description="NFD4 C-terminal" evidence="8">
    <location>
        <begin position="345"/>
        <end position="548"/>
    </location>
</feature>
<name>A0ABC8UR13_9AQUA</name>
<feature type="transmembrane region" description="Helical" evidence="6">
    <location>
        <begin position="93"/>
        <end position="117"/>
    </location>
</feature>
<comment type="caution">
    <text evidence="9">The sequence shown here is derived from an EMBL/GenBank/DDBJ whole genome shotgun (WGS) entry which is preliminary data.</text>
</comment>
<evidence type="ECO:0000313" key="9">
    <source>
        <dbReference type="EMBL" id="CAK9183402.1"/>
    </source>
</evidence>
<evidence type="ECO:0000259" key="8">
    <source>
        <dbReference type="Pfam" id="PF23262"/>
    </source>
</evidence>
<evidence type="ECO:0000256" key="6">
    <source>
        <dbReference type="SAM" id="Phobius"/>
    </source>
</evidence>
<feature type="transmembrane region" description="Helical" evidence="6">
    <location>
        <begin position="443"/>
        <end position="462"/>
    </location>
</feature>
<feature type="transmembrane region" description="Helical" evidence="6">
    <location>
        <begin position="350"/>
        <end position="368"/>
    </location>
</feature>
<reference evidence="9 10" key="1">
    <citation type="submission" date="2024-02" db="EMBL/GenBank/DDBJ databases">
        <authorList>
            <person name="Vignale AGUSTIN F."/>
            <person name="Sosa J E."/>
            <person name="Modenutti C."/>
        </authorList>
    </citation>
    <scope>NUCLEOTIDE SEQUENCE [LARGE SCALE GENOMIC DNA]</scope>
</reference>
<feature type="transmembrane region" description="Helical" evidence="6">
    <location>
        <begin position="189"/>
        <end position="210"/>
    </location>
</feature>
<dbReference type="InterPro" id="IPR036259">
    <property type="entry name" value="MFS_trans_sf"/>
</dbReference>
<evidence type="ECO:0000256" key="3">
    <source>
        <dbReference type="ARBA" id="ARBA00022989"/>
    </source>
</evidence>
<protein>
    <recommendedName>
        <fullName evidence="11">Nodulin-like domain-containing protein</fullName>
    </recommendedName>
</protein>
<dbReference type="GO" id="GO:0016020">
    <property type="term" value="C:membrane"/>
    <property type="evidence" value="ECO:0007669"/>
    <property type="project" value="UniProtKB-SubCell"/>
</dbReference>
<evidence type="ECO:0000259" key="7">
    <source>
        <dbReference type="Pfam" id="PF06813"/>
    </source>
</evidence>
<feature type="transmembrane region" description="Helical" evidence="6">
    <location>
        <begin position="254"/>
        <end position="272"/>
    </location>
</feature>
<evidence type="ECO:0000256" key="1">
    <source>
        <dbReference type="ARBA" id="ARBA00004141"/>
    </source>
</evidence>
<keyword evidence="2 6" id="KW-0812">Transmembrane</keyword>
<dbReference type="Proteomes" id="UP001642360">
    <property type="component" value="Unassembled WGS sequence"/>
</dbReference>
<dbReference type="PANTHER" id="PTHR21576:SF22">
    <property type="entry name" value="F25A4.25 PROTEIN"/>
    <property type="match status" value="1"/>
</dbReference>
<gene>
    <name evidence="9" type="ORF">ILEXP_LOCUS53667</name>
</gene>
<dbReference type="CDD" id="cd17354">
    <property type="entry name" value="MFS_Mch1p_like"/>
    <property type="match status" value="1"/>
</dbReference>
<feature type="transmembrane region" description="Helical" evidence="6">
    <location>
        <begin position="469"/>
        <end position="493"/>
    </location>
</feature>
<dbReference type="EMBL" id="CAUOFW020008625">
    <property type="protein sequence ID" value="CAK9183402.1"/>
    <property type="molecule type" value="Genomic_DNA"/>
</dbReference>
<accession>A0ABC8UR13</accession>
<feature type="transmembrane region" description="Helical" evidence="6">
    <location>
        <begin position="123"/>
        <end position="143"/>
    </location>
</feature>
<dbReference type="InterPro" id="IPR010658">
    <property type="entry name" value="Nodulin-like"/>
</dbReference>
<dbReference type="Pfam" id="PF06813">
    <property type="entry name" value="Nodulin-like"/>
    <property type="match status" value="1"/>
</dbReference>